<proteinExistence type="predicted"/>
<evidence type="ECO:0000256" key="1">
    <source>
        <dbReference type="SAM" id="MobiDB-lite"/>
    </source>
</evidence>
<feature type="compositionally biased region" description="Basic residues" evidence="1">
    <location>
        <begin position="110"/>
        <end position="121"/>
    </location>
</feature>
<feature type="region of interest" description="Disordered" evidence="1">
    <location>
        <begin position="76"/>
        <end position="132"/>
    </location>
</feature>
<comment type="caution">
    <text evidence="3">The sequence shown here is derived from an EMBL/GenBank/DDBJ whole genome shotgun (WGS) entry which is preliminary data.</text>
</comment>
<keyword evidence="2" id="KW-0812">Transmembrane</keyword>
<feature type="transmembrane region" description="Helical" evidence="2">
    <location>
        <begin position="222"/>
        <end position="248"/>
    </location>
</feature>
<keyword evidence="2" id="KW-0472">Membrane</keyword>
<name>A0A9W6UGG5_9ACTN</name>
<feature type="transmembrane region" description="Helical" evidence="2">
    <location>
        <begin position="158"/>
        <end position="181"/>
    </location>
</feature>
<dbReference type="EMBL" id="BSQG01000002">
    <property type="protein sequence ID" value="GLU47431.1"/>
    <property type="molecule type" value="Genomic_DNA"/>
</dbReference>
<dbReference type="AlphaFoldDB" id="A0A9W6UGG5"/>
<evidence type="ECO:0000256" key="2">
    <source>
        <dbReference type="SAM" id="Phobius"/>
    </source>
</evidence>
<accession>A0A9W6UGG5</accession>
<organism evidence="3 4">
    <name type="scientific">Nocardiopsis ansamitocini</name>
    <dbReference type="NCBI Taxonomy" id="1670832"/>
    <lineage>
        <taxon>Bacteria</taxon>
        <taxon>Bacillati</taxon>
        <taxon>Actinomycetota</taxon>
        <taxon>Actinomycetes</taxon>
        <taxon>Streptosporangiales</taxon>
        <taxon>Nocardiopsidaceae</taxon>
        <taxon>Nocardiopsis</taxon>
    </lineage>
</organism>
<protein>
    <submittedName>
        <fullName evidence="3">Uncharacterized protein</fullName>
    </submittedName>
</protein>
<feature type="transmembrane region" description="Helical" evidence="2">
    <location>
        <begin position="193"/>
        <end position="210"/>
    </location>
</feature>
<keyword evidence="2" id="KW-1133">Transmembrane helix</keyword>
<evidence type="ECO:0000313" key="4">
    <source>
        <dbReference type="Proteomes" id="UP001165092"/>
    </source>
</evidence>
<dbReference type="RefSeq" id="WP_285758510.1">
    <property type="nucleotide sequence ID" value="NZ_BSQG01000002.1"/>
</dbReference>
<gene>
    <name evidence="3" type="ORF">Nans01_17820</name>
</gene>
<dbReference type="Proteomes" id="UP001165092">
    <property type="component" value="Unassembled WGS sequence"/>
</dbReference>
<keyword evidence="4" id="KW-1185">Reference proteome</keyword>
<reference evidence="3" key="1">
    <citation type="submission" date="2023-02" db="EMBL/GenBank/DDBJ databases">
        <title>Nocardiopsis ansamitocini NBRC 112285.</title>
        <authorList>
            <person name="Ichikawa N."/>
            <person name="Sato H."/>
            <person name="Tonouchi N."/>
        </authorList>
    </citation>
    <scope>NUCLEOTIDE SEQUENCE</scope>
    <source>
        <strain evidence="3">NBRC 112285</strain>
    </source>
</reference>
<evidence type="ECO:0000313" key="3">
    <source>
        <dbReference type="EMBL" id="GLU47431.1"/>
    </source>
</evidence>
<sequence>MTPRAEQLVLEYLARVGGVASAHLPPTRRTVYLSGLRARITKDCATAGATESEQVARVLRRLGDPAELVLRECGPQGEDVPKEEVEEPSTVGGLTRPAVYRRDPPPWRGGPRRGRLRRHVPARGSGTSVAGGRAPAAKSTAYWILAGSRANPLEAAAVLLYLASGLSEAVVFLWLVGVVQVGLSRVWSTRDKWAGVAIPLLGTVMGMATWRSDVVYIYIDEIIGLSLMGPGLVGMRFAAFVGGCYLLVRLSRIAREDAS</sequence>